<dbReference type="Proteomes" id="UP001055439">
    <property type="component" value="Chromosome 10"/>
</dbReference>
<dbReference type="EMBL" id="CP097503">
    <property type="protein sequence ID" value="URD79977.1"/>
    <property type="molecule type" value="Genomic_DNA"/>
</dbReference>
<reference evidence="2" key="1">
    <citation type="submission" date="2022-05" db="EMBL/GenBank/DDBJ databases">
        <title>The Musa troglodytarum L. genome provides insights into the mechanism of non-climacteric behaviour and enrichment of carotenoids.</title>
        <authorList>
            <person name="Wang J."/>
        </authorList>
    </citation>
    <scope>NUCLEOTIDE SEQUENCE</scope>
    <source>
        <tissue evidence="2">Leaf</tissue>
    </source>
</reference>
<evidence type="ECO:0000259" key="1">
    <source>
        <dbReference type="Pfam" id="PF14309"/>
    </source>
</evidence>
<gene>
    <name evidence="2" type="ORF">MUK42_02298</name>
</gene>
<dbReference type="OrthoDB" id="770239at2759"/>
<organism evidence="2 3">
    <name type="scientific">Musa troglodytarum</name>
    <name type="common">fe'i banana</name>
    <dbReference type="NCBI Taxonomy" id="320322"/>
    <lineage>
        <taxon>Eukaryota</taxon>
        <taxon>Viridiplantae</taxon>
        <taxon>Streptophyta</taxon>
        <taxon>Embryophyta</taxon>
        <taxon>Tracheophyta</taxon>
        <taxon>Spermatophyta</taxon>
        <taxon>Magnoliopsida</taxon>
        <taxon>Liliopsida</taxon>
        <taxon>Zingiberales</taxon>
        <taxon>Musaceae</taxon>
        <taxon>Musa</taxon>
    </lineage>
</organism>
<evidence type="ECO:0000313" key="2">
    <source>
        <dbReference type="EMBL" id="URD79977.1"/>
    </source>
</evidence>
<feature type="domain" description="DUF4378" evidence="1">
    <location>
        <begin position="4"/>
        <end position="72"/>
    </location>
</feature>
<name>A0A9E7EPX3_9LILI</name>
<proteinExistence type="predicted"/>
<dbReference type="PANTHER" id="PTHR47212:SF4">
    <property type="entry name" value="ADHESIN-LIKE PROTEIN, PUTATIVE (DUF3741)-RELATED"/>
    <property type="match status" value="1"/>
</dbReference>
<dbReference type="Pfam" id="PF14309">
    <property type="entry name" value="DUF4378"/>
    <property type="match status" value="1"/>
</dbReference>
<protein>
    <recommendedName>
        <fullName evidence="1">DUF4378 domain-containing protein</fullName>
    </recommendedName>
</protein>
<sequence length="85" mass="9900">MAAQLLEPSLFDEIGIFFCFLQDDPKLLFDCINEVLVEIQERFFKCTPWLSFIHQNVLPAPRGESLIREVSRDPRGIFIYSCQTC</sequence>
<keyword evidence="3" id="KW-1185">Reference proteome</keyword>
<accession>A0A9E7EPX3</accession>
<dbReference type="PANTHER" id="PTHR47212">
    <property type="entry name" value="ADHESIN-LIKE PROTEIN, PUTATIVE (DUF3741)-RELATED"/>
    <property type="match status" value="1"/>
</dbReference>
<dbReference type="InterPro" id="IPR025486">
    <property type="entry name" value="DUF4378"/>
</dbReference>
<dbReference type="AlphaFoldDB" id="A0A9E7EPX3"/>
<evidence type="ECO:0000313" key="3">
    <source>
        <dbReference type="Proteomes" id="UP001055439"/>
    </source>
</evidence>